<gene>
    <name evidence="1" type="ORF">DPMN_053096</name>
</gene>
<organism evidence="1 2">
    <name type="scientific">Dreissena polymorpha</name>
    <name type="common">Zebra mussel</name>
    <name type="synonym">Mytilus polymorpha</name>
    <dbReference type="NCBI Taxonomy" id="45954"/>
    <lineage>
        <taxon>Eukaryota</taxon>
        <taxon>Metazoa</taxon>
        <taxon>Spiralia</taxon>
        <taxon>Lophotrochozoa</taxon>
        <taxon>Mollusca</taxon>
        <taxon>Bivalvia</taxon>
        <taxon>Autobranchia</taxon>
        <taxon>Heteroconchia</taxon>
        <taxon>Euheterodonta</taxon>
        <taxon>Imparidentia</taxon>
        <taxon>Neoheterodontei</taxon>
        <taxon>Myida</taxon>
        <taxon>Dreissenoidea</taxon>
        <taxon>Dreissenidae</taxon>
        <taxon>Dreissena</taxon>
    </lineage>
</organism>
<keyword evidence="2" id="KW-1185">Reference proteome</keyword>
<comment type="caution">
    <text evidence="1">The sequence shown here is derived from an EMBL/GenBank/DDBJ whole genome shotgun (WGS) entry which is preliminary data.</text>
</comment>
<evidence type="ECO:0000313" key="2">
    <source>
        <dbReference type="Proteomes" id="UP000828390"/>
    </source>
</evidence>
<sequence length="152" mass="17379">MEKDILNESKWDVDNHTSKKNMRFFSPICPYTECETGFYNRTTECRKRTRLDFFLQNMTKNNGRIILSGIIDNFLPSELADCVKSLSTLANTTSQNASVSVLNIKERENAGKPTGVGIAIDYAGTEVLILETLEDVHRFCIQQFVWNTDMVR</sequence>
<reference evidence="1" key="2">
    <citation type="submission" date="2020-11" db="EMBL/GenBank/DDBJ databases">
        <authorList>
            <person name="McCartney M.A."/>
            <person name="Auch B."/>
            <person name="Kono T."/>
            <person name="Mallez S."/>
            <person name="Becker A."/>
            <person name="Gohl D.M."/>
            <person name="Silverstein K.A.T."/>
            <person name="Koren S."/>
            <person name="Bechman K.B."/>
            <person name="Herman A."/>
            <person name="Abrahante J.E."/>
            <person name="Garbe J."/>
        </authorList>
    </citation>
    <scope>NUCLEOTIDE SEQUENCE</scope>
    <source>
        <strain evidence="1">Duluth1</strain>
        <tissue evidence="1">Whole animal</tissue>
    </source>
</reference>
<dbReference type="AlphaFoldDB" id="A0A9D4CM33"/>
<dbReference type="Proteomes" id="UP000828390">
    <property type="component" value="Unassembled WGS sequence"/>
</dbReference>
<dbReference type="EMBL" id="JAIWYP010000012">
    <property type="protein sequence ID" value="KAH3727169.1"/>
    <property type="molecule type" value="Genomic_DNA"/>
</dbReference>
<reference evidence="1" key="1">
    <citation type="journal article" date="2019" name="bioRxiv">
        <title>The Genome of the Zebra Mussel, Dreissena polymorpha: A Resource for Invasive Species Research.</title>
        <authorList>
            <person name="McCartney M.A."/>
            <person name="Auch B."/>
            <person name="Kono T."/>
            <person name="Mallez S."/>
            <person name="Zhang Y."/>
            <person name="Obille A."/>
            <person name="Becker A."/>
            <person name="Abrahante J.E."/>
            <person name="Garbe J."/>
            <person name="Badalamenti J.P."/>
            <person name="Herman A."/>
            <person name="Mangelson H."/>
            <person name="Liachko I."/>
            <person name="Sullivan S."/>
            <person name="Sone E.D."/>
            <person name="Koren S."/>
            <person name="Silverstein K.A.T."/>
            <person name="Beckman K.B."/>
            <person name="Gohl D.M."/>
        </authorList>
    </citation>
    <scope>NUCLEOTIDE SEQUENCE</scope>
    <source>
        <strain evidence="1">Duluth1</strain>
        <tissue evidence="1">Whole animal</tissue>
    </source>
</reference>
<proteinExistence type="predicted"/>
<accession>A0A9D4CM33</accession>
<name>A0A9D4CM33_DREPO</name>
<protein>
    <submittedName>
        <fullName evidence="1">Uncharacterized protein</fullName>
    </submittedName>
</protein>
<evidence type="ECO:0000313" key="1">
    <source>
        <dbReference type="EMBL" id="KAH3727169.1"/>
    </source>
</evidence>